<evidence type="ECO:0000256" key="1">
    <source>
        <dbReference type="ARBA" id="ARBA00024195"/>
    </source>
</evidence>
<dbReference type="PANTHER" id="PTHR24260:SF139">
    <property type="entry name" value="CLIP DOMAIN-CONTAINING SERINE PROTEASE"/>
    <property type="match status" value="1"/>
</dbReference>
<dbReference type="InterPro" id="IPR009003">
    <property type="entry name" value="Peptidase_S1_PA"/>
</dbReference>
<feature type="domain" description="Peptidase S1" evidence="2">
    <location>
        <begin position="436"/>
        <end position="671"/>
    </location>
</feature>
<dbReference type="AlphaFoldDB" id="A0A182MYH2"/>
<dbReference type="Pfam" id="PF00089">
    <property type="entry name" value="Trypsin"/>
    <property type="match status" value="2"/>
</dbReference>
<dbReference type="PANTHER" id="PTHR24260">
    <property type="match status" value="1"/>
</dbReference>
<protein>
    <recommendedName>
        <fullName evidence="2">Peptidase S1 domain-containing protein</fullName>
    </recommendedName>
</protein>
<organism evidence="3 4">
    <name type="scientific">Anopheles dirus</name>
    <dbReference type="NCBI Taxonomy" id="7168"/>
    <lineage>
        <taxon>Eukaryota</taxon>
        <taxon>Metazoa</taxon>
        <taxon>Ecdysozoa</taxon>
        <taxon>Arthropoda</taxon>
        <taxon>Hexapoda</taxon>
        <taxon>Insecta</taxon>
        <taxon>Pterygota</taxon>
        <taxon>Neoptera</taxon>
        <taxon>Endopterygota</taxon>
        <taxon>Diptera</taxon>
        <taxon>Nematocera</taxon>
        <taxon>Culicoidea</taxon>
        <taxon>Culicidae</taxon>
        <taxon>Anophelinae</taxon>
        <taxon>Anopheles</taxon>
    </lineage>
</organism>
<dbReference type="InterPro" id="IPR001254">
    <property type="entry name" value="Trypsin_dom"/>
</dbReference>
<dbReference type="EnsemblMetazoa" id="ADIR000427-RA">
    <property type="protein sequence ID" value="ADIR000427-PA"/>
    <property type="gene ID" value="ADIR000427"/>
</dbReference>
<feature type="domain" description="Peptidase S1" evidence="2">
    <location>
        <begin position="1"/>
        <end position="206"/>
    </location>
</feature>
<dbReference type="GO" id="GO:0004252">
    <property type="term" value="F:serine-type endopeptidase activity"/>
    <property type="evidence" value="ECO:0007669"/>
    <property type="project" value="InterPro"/>
</dbReference>
<evidence type="ECO:0000259" key="2">
    <source>
        <dbReference type="PROSITE" id="PS50240"/>
    </source>
</evidence>
<dbReference type="Proteomes" id="UP000075884">
    <property type="component" value="Unassembled WGS sequence"/>
</dbReference>
<comment type="similarity">
    <text evidence="1">Belongs to the peptidase S1 family. CLIP subfamily.</text>
</comment>
<keyword evidence="4" id="KW-1185">Reference proteome</keyword>
<evidence type="ECO:0000313" key="3">
    <source>
        <dbReference type="EnsemblMetazoa" id="ADIR000427-PA"/>
    </source>
</evidence>
<reference evidence="3" key="2">
    <citation type="submission" date="2020-05" db="UniProtKB">
        <authorList>
            <consortium name="EnsemblMetazoa"/>
        </authorList>
    </citation>
    <scope>IDENTIFICATION</scope>
    <source>
        <strain evidence="3">WRAIR2</strain>
    </source>
</reference>
<dbReference type="PROSITE" id="PS50240">
    <property type="entry name" value="TRYPSIN_DOM"/>
    <property type="match status" value="2"/>
</dbReference>
<dbReference type="SMART" id="SM00020">
    <property type="entry name" value="Tryp_SPc"/>
    <property type="match status" value="1"/>
</dbReference>
<dbReference type="STRING" id="7168.A0A182MYH2"/>
<reference evidence="4" key="1">
    <citation type="submission" date="2013-03" db="EMBL/GenBank/DDBJ databases">
        <title>The Genome Sequence of Anopheles dirus WRAIR2.</title>
        <authorList>
            <consortium name="The Broad Institute Genomics Platform"/>
            <person name="Neafsey D.E."/>
            <person name="Walton C."/>
            <person name="Walker B."/>
            <person name="Young S.K."/>
            <person name="Zeng Q."/>
            <person name="Gargeya S."/>
            <person name="Fitzgerald M."/>
            <person name="Haas B."/>
            <person name="Abouelleil A."/>
            <person name="Allen A.W."/>
            <person name="Alvarado L."/>
            <person name="Arachchi H.M."/>
            <person name="Berlin A.M."/>
            <person name="Chapman S.B."/>
            <person name="Gainer-Dewar J."/>
            <person name="Goldberg J."/>
            <person name="Griggs A."/>
            <person name="Gujja S."/>
            <person name="Hansen M."/>
            <person name="Howarth C."/>
            <person name="Imamovic A."/>
            <person name="Ireland A."/>
            <person name="Larimer J."/>
            <person name="McCowan C."/>
            <person name="Murphy C."/>
            <person name="Pearson M."/>
            <person name="Poon T.W."/>
            <person name="Priest M."/>
            <person name="Roberts A."/>
            <person name="Saif S."/>
            <person name="Shea T."/>
            <person name="Sisk P."/>
            <person name="Sykes S."/>
            <person name="Wortman J."/>
            <person name="Nusbaum C."/>
            <person name="Birren B."/>
        </authorList>
    </citation>
    <scope>NUCLEOTIDE SEQUENCE [LARGE SCALE GENOMIC DNA]</scope>
    <source>
        <strain evidence="4">WRAIR2</strain>
    </source>
</reference>
<dbReference type="GO" id="GO:0006508">
    <property type="term" value="P:proteolysis"/>
    <property type="evidence" value="ECO:0007669"/>
    <property type="project" value="InterPro"/>
</dbReference>
<dbReference type="InterPro" id="IPR051333">
    <property type="entry name" value="CLIP_Serine_Protease"/>
</dbReference>
<dbReference type="InterPro" id="IPR043504">
    <property type="entry name" value="Peptidase_S1_PA_chymotrypsin"/>
</dbReference>
<dbReference type="SUPFAM" id="SSF50494">
    <property type="entry name" value="Trypsin-like serine proteases"/>
    <property type="match status" value="3"/>
</dbReference>
<evidence type="ECO:0000313" key="4">
    <source>
        <dbReference type="Proteomes" id="UP000075884"/>
    </source>
</evidence>
<name>A0A182MYH2_9DIPT</name>
<proteinExistence type="inferred from homology"/>
<accession>A0A182MYH2</accession>
<dbReference type="VEuPathDB" id="VectorBase:ADIR000427"/>
<sequence>MCSDAGKRMVRGGSCTSDDGVKVEIVFGLVPYDSDTNVQIQRIIVHPKFNSSSNENDIALIELLNSPKATFDRSIPICLPVTPEQRNNNYDSLYMSTSIQVKFFSPINASYLNNRDCRRKYAQDGLNVSLERKQFCAERTDPSEGNGLDCYRLPAGTPLLQVKRYGNTSKYMLRGFNLFRQMCPPTKPSVFIDINEYIDWILYHMRYKDFTKVVEVKKITVHPDFTHFPRRHDVALIRFRNPLDLTNWESTIRPICMPWTESIRTHVPLSLALSTSDFIVSGSRQLRQLNSNSCQQRFLEHGYFINHQSISLCAVHSDEERQRPVSVVPGAPIQALQKIKGQNRYFLRGLQHYYQYNATSIRDGNVYIPYLFTDIYPELNWILESIRFAPRNNLLYRTVHHSASELGIDVSILESDQVNLMPIQHTANGRLFNYGACGAETPVNISNQATNSIFPWYGTINSRRCAVTLISEWYLVSLAACLYNYTGKIKFGNDGKEQLLTIEKVLIHPEFDYRLNRFTGIALALLSNPVIFNGINPRPICLPIADEVRSPGYKRSNLITVGYLRNHGGLLAAIVGDRYTDVNNCQNPIGSVRERNALSSTMCIYTPPLNIGERYDQYKGSPMFNVAIINGMKRHFLRGFAVYAISNDNHDSDIPVNYVDIENYLDWITNH</sequence>
<dbReference type="Gene3D" id="2.40.10.10">
    <property type="entry name" value="Trypsin-like serine proteases"/>
    <property type="match status" value="3"/>
</dbReference>